<feature type="transmembrane region" description="Helical" evidence="1">
    <location>
        <begin position="109"/>
        <end position="136"/>
    </location>
</feature>
<dbReference type="EMBL" id="PVWG01000019">
    <property type="protein sequence ID" value="PSB18215.1"/>
    <property type="molecule type" value="Genomic_DNA"/>
</dbReference>
<reference evidence="2 3" key="1">
    <citation type="submission" date="2018-02" db="EMBL/GenBank/DDBJ databases">
        <authorList>
            <person name="Cohen D.B."/>
            <person name="Kent A.D."/>
        </authorList>
    </citation>
    <scope>NUCLEOTIDE SEQUENCE [LARGE SCALE GENOMIC DNA]</scope>
    <source>
        <strain evidence="2 3">ULC007</strain>
    </source>
</reference>
<keyword evidence="1" id="KW-0472">Membrane</keyword>
<name>A0A2T1DCL1_9CYAN</name>
<dbReference type="AlphaFoldDB" id="A0A2T1DCL1"/>
<protein>
    <submittedName>
        <fullName evidence="2">DUF2721 domain-containing protein</fullName>
    </submittedName>
</protein>
<evidence type="ECO:0000313" key="2">
    <source>
        <dbReference type="EMBL" id="PSB18215.1"/>
    </source>
</evidence>
<keyword evidence="1" id="KW-1133">Transmembrane helix</keyword>
<feature type="transmembrane region" description="Helical" evidence="1">
    <location>
        <begin position="85"/>
        <end position="103"/>
    </location>
</feature>
<evidence type="ECO:0000313" key="3">
    <source>
        <dbReference type="Proteomes" id="UP000238634"/>
    </source>
</evidence>
<organism evidence="2 3">
    <name type="scientific">Phormidesmis priestleyi ULC007</name>
    <dbReference type="NCBI Taxonomy" id="1920490"/>
    <lineage>
        <taxon>Bacteria</taxon>
        <taxon>Bacillati</taxon>
        <taxon>Cyanobacteriota</taxon>
        <taxon>Cyanophyceae</taxon>
        <taxon>Leptolyngbyales</taxon>
        <taxon>Leptolyngbyaceae</taxon>
        <taxon>Phormidesmis</taxon>
    </lineage>
</organism>
<dbReference type="Proteomes" id="UP000238634">
    <property type="component" value="Unassembled WGS sequence"/>
</dbReference>
<keyword evidence="3" id="KW-1185">Reference proteome</keyword>
<accession>A0A2T1DCL1</accession>
<proteinExistence type="predicted"/>
<sequence>MSVEQTTQLIQLILNSVLMIVACAFILAGLLLRRSALEYRLQTTSLEYCQVLHLAYESQGDRLLLLKKQLRHLQQQVKLAQKGTISIHYAFLVFVASTFTLSLRTVVDATWLITTALALFVVGIGILLLSVTLLLLDLHKSDRPFWQELKGMIELRHDRAGQRSIQIARSRNPKFTKDFHTHLIRERDRSA</sequence>
<feature type="transmembrane region" description="Helical" evidence="1">
    <location>
        <begin position="12"/>
        <end position="32"/>
    </location>
</feature>
<evidence type="ECO:0000256" key="1">
    <source>
        <dbReference type="SAM" id="Phobius"/>
    </source>
</evidence>
<dbReference type="RefSeq" id="WP_073073233.1">
    <property type="nucleotide sequence ID" value="NZ_MPPI01000021.1"/>
</dbReference>
<keyword evidence="1" id="KW-0812">Transmembrane</keyword>
<comment type="caution">
    <text evidence="2">The sequence shown here is derived from an EMBL/GenBank/DDBJ whole genome shotgun (WGS) entry which is preliminary data.</text>
</comment>
<gene>
    <name evidence="2" type="ORF">C7B65_16040</name>
</gene>
<reference evidence="2 3" key="2">
    <citation type="submission" date="2018-03" db="EMBL/GenBank/DDBJ databases">
        <title>The ancient ancestry and fast evolution of plastids.</title>
        <authorList>
            <person name="Moore K.R."/>
            <person name="Magnabosco C."/>
            <person name="Momper L."/>
            <person name="Gold D.A."/>
            <person name="Bosak T."/>
            <person name="Fournier G.P."/>
        </authorList>
    </citation>
    <scope>NUCLEOTIDE SEQUENCE [LARGE SCALE GENOMIC DNA]</scope>
    <source>
        <strain evidence="2 3">ULC007</strain>
    </source>
</reference>